<feature type="binding site" evidence="12">
    <location>
        <position position="82"/>
    </location>
    <ligand>
        <name>Fe cation</name>
        <dbReference type="ChEBI" id="CHEBI:24875"/>
    </ligand>
</feature>
<keyword evidence="6 11" id="KW-0479">Metal-binding</keyword>
<comment type="cofactor">
    <cofactor evidence="11">
        <name>Zn(2+)</name>
        <dbReference type="ChEBI" id="CHEBI:29105"/>
    </cofactor>
    <text evidence="11">Binds 1 zinc ion per subunit.</text>
</comment>
<proteinExistence type="inferred from homology"/>
<feature type="binding site" evidence="11">
    <location>
        <position position="128"/>
    </location>
    <ligand>
        <name>Zn(2+)</name>
        <dbReference type="ChEBI" id="CHEBI:29105"/>
    </ligand>
</feature>
<evidence type="ECO:0000256" key="12">
    <source>
        <dbReference type="PIRSR" id="PIRSR602481-2"/>
    </source>
</evidence>
<dbReference type="AlphaFoldDB" id="A0A4V1Q7T0"/>
<feature type="binding site" evidence="11">
    <location>
        <position position="88"/>
    </location>
    <ligand>
        <name>Zn(2+)</name>
        <dbReference type="ChEBI" id="CHEBI:29105"/>
    </ligand>
</feature>
<evidence type="ECO:0000256" key="5">
    <source>
        <dbReference type="ARBA" id="ARBA00022491"/>
    </source>
</evidence>
<organism evidence="13 14">
    <name type="scientific">Propioniciclava flava</name>
    <dbReference type="NCBI Taxonomy" id="2072026"/>
    <lineage>
        <taxon>Bacteria</taxon>
        <taxon>Bacillati</taxon>
        <taxon>Actinomycetota</taxon>
        <taxon>Actinomycetes</taxon>
        <taxon>Propionibacteriales</taxon>
        <taxon>Propionibacteriaceae</taxon>
        <taxon>Propioniciclava</taxon>
    </lineage>
</organism>
<comment type="caution">
    <text evidence="13">The sequence shown here is derived from an EMBL/GenBank/DDBJ whole genome shotgun (WGS) entry which is preliminary data.</text>
</comment>
<evidence type="ECO:0000256" key="9">
    <source>
        <dbReference type="ARBA" id="ARBA00023125"/>
    </source>
</evidence>
<evidence type="ECO:0000256" key="7">
    <source>
        <dbReference type="ARBA" id="ARBA00022833"/>
    </source>
</evidence>
<evidence type="ECO:0000256" key="10">
    <source>
        <dbReference type="ARBA" id="ARBA00023163"/>
    </source>
</evidence>
<dbReference type="GO" id="GO:1900376">
    <property type="term" value="P:regulation of secondary metabolite biosynthetic process"/>
    <property type="evidence" value="ECO:0007669"/>
    <property type="project" value="TreeGrafter"/>
</dbReference>
<dbReference type="Pfam" id="PF01475">
    <property type="entry name" value="FUR"/>
    <property type="match status" value="1"/>
</dbReference>
<dbReference type="PANTHER" id="PTHR33202">
    <property type="entry name" value="ZINC UPTAKE REGULATION PROTEIN"/>
    <property type="match status" value="1"/>
</dbReference>
<keyword evidence="14" id="KW-1185">Reference proteome</keyword>
<dbReference type="Gene3D" id="3.30.1490.190">
    <property type="match status" value="1"/>
</dbReference>
<evidence type="ECO:0000256" key="2">
    <source>
        <dbReference type="ARBA" id="ARBA00007957"/>
    </source>
</evidence>
<feature type="binding site" evidence="12">
    <location>
        <position position="103"/>
    </location>
    <ligand>
        <name>Fe cation</name>
        <dbReference type="ChEBI" id="CHEBI:24875"/>
    </ligand>
</feature>
<comment type="subunit">
    <text evidence="3">Homodimer.</text>
</comment>
<comment type="cofactor">
    <cofactor evidence="12">
        <name>Mn(2+)</name>
        <dbReference type="ChEBI" id="CHEBI:29035"/>
    </cofactor>
    <cofactor evidence="12">
        <name>Fe(2+)</name>
        <dbReference type="ChEBI" id="CHEBI:29033"/>
    </cofactor>
    <text evidence="12">Binds 1 Mn(2+) or Fe(2+) ion per subunit.</text>
</comment>
<dbReference type="Gene3D" id="1.10.10.10">
    <property type="entry name" value="Winged helix-like DNA-binding domain superfamily/Winged helix DNA-binding domain"/>
    <property type="match status" value="1"/>
</dbReference>
<dbReference type="InterPro" id="IPR036390">
    <property type="entry name" value="WH_DNA-bd_sf"/>
</dbReference>
<name>A0A4V1Q7T0_9ACTN</name>
<dbReference type="RefSeq" id="WP_129457628.1">
    <property type="nucleotide sequence ID" value="NZ_PPCV01000001.1"/>
</dbReference>
<evidence type="ECO:0000313" key="13">
    <source>
        <dbReference type="EMBL" id="RXW33658.1"/>
    </source>
</evidence>
<evidence type="ECO:0000256" key="8">
    <source>
        <dbReference type="ARBA" id="ARBA00023015"/>
    </source>
</evidence>
<dbReference type="InterPro" id="IPR036388">
    <property type="entry name" value="WH-like_DNA-bd_sf"/>
</dbReference>
<dbReference type="GO" id="GO:0003700">
    <property type="term" value="F:DNA-binding transcription factor activity"/>
    <property type="evidence" value="ECO:0007669"/>
    <property type="project" value="InterPro"/>
</dbReference>
<keyword evidence="4" id="KW-0963">Cytoplasm</keyword>
<dbReference type="Proteomes" id="UP000290624">
    <property type="component" value="Unassembled WGS sequence"/>
</dbReference>
<evidence type="ECO:0000256" key="6">
    <source>
        <dbReference type="ARBA" id="ARBA00022723"/>
    </source>
</evidence>
<comment type="subcellular location">
    <subcellularLocation>
        <location evidence="1">Cytoplasm</location>
    </subcellularLocation>
</comment>
<evidence type="ECO:0000313" key="14">
    <source>
        <dbReference type="Proteomes" id="UP000290624"/>
    </source>
</evidence>
<feature type="binding site" evidence="12">
    <location>
        <position position="120"/>
    </location>
    <ligand>
        <name>Fe cation</name>
        <dbReference type="ChEBI" id="CHEBI:24875"/>
    </ligand>
</feature>
<dbReference type="InterPro" id="IPR002481">
    <property type="entry name" value="FUR"/>
</dbReference>
<dbReference type="GO" id="GO:0045892">
    <property type="term" value="P:negative regulation of DNA-templated transcription"/>
    <property type="evidence" value="ECO:0007669"/>
    <property type="project" value="TreeGrafter"/>
</dbReference>
<gene>
    <name evidence="13" type="ORF">C1706_02650</name>
</gene>
<evidence type="ECO:0000256" key="11">
    <source>
        <dbReference type="PIRSR" id="PIRSR602481-1"/>
    </source>
</evidence>
<evidence type="ECO:0000256" key="1">
    <source>
        <dbReference type="ARBA" id="ARBA00004496"/>
    </source>
</evidence>
<feature type="binding site" evidence="11">
    <location>
        <position position="91"/>
    </location>
    <ligand>
        <name>Zn(2+)</name>
        <dbReference type="ChEBI" id="CHEBI:29105"/>
    </ligand>
</feature>
<keyword evidence="9" id="KW-0238">DNA-binding</keyword>
<keyword evidence="12" id="KW-0408">Iron</keyword>
<protein>
    <submittedName>
        <fullName evidence="13">Transcriptional repressor</fullName>
    </submittedName>
</protein>
<dbReference type="CDD" id="cd07153">
    <property type="entry name" value="Fur_like"/>
    <property type="match status" value="1"/>
</dbReference>
<dbReference type="EMBL" id="PPCV01000001">
    <property type="protein sequence ID" value="RXW33658.1"/>
    <property type="molecule type" value="Genomic_DNA"/>
</dbReference>
<dbReference type="PANTHER" id="PTHR33202:SF2">
    <property type="entry name" value="FERRIC UPTAKE REGULATION PROTEIN"/>
    <property type="match status" value="1"/>
</dbReference>
<feature type="binding site" evidence="11">
    <location>
        <position position="131"/>
    </location>
    <ligand>
        <name>Zn(2+)</name>
        <dbReference type="ChEBI" id="CHEBI:29105"/>
    </ligand>
</feature>
<reference evidence="13 14" key="1">
    <citation type="submission" date="2018-01" db="EMBL/GenBank/DDBJ databases">
        <title>Lactibacter flavus gen. nov., sp. nov., a novel bacterium of the family Propionibacteriaceae isolated from raw milk and dairy products.</title>
        <authorList>
            <person name="Wenning M."/>
            <person name="Breitenwieser F."/>
            <person name="Huptas C."/>
            <person name="von Neubeck M."/>
            <person name="Busse H.-J."/>
            <person name="Scherer S."/>
        </authorList>
    </citation>
    <scope>NUCLEOTIDE SEQUENCE [LARGE SCALE GENOMIC DNA]</scope>
    <source>
        <strain evidence="13 14">VG341</strain>
    </source>
</reference>
<keyword evidence="8" id="KW-0805">Transcription regulation</keyword>
<evidence type="ECO:0000256" key="3">
    <source>
        <dbReference type="ARBA" id="ARBA00011738"/>
    </source>
</evidence>
<comment type="similarity">
    <text evidence="2">Belongs to the Fur family.</text>
</comment>
<dbReference type="FunFam" id="1.10.10.10:FF:000459">
    <property type="entry name" value="Ferric uptake regulation protein"/>
    <property type="match status" value="1"/>
</dbReference>
<keyword evidence="10" id="KW-0804">Transcription</keyword>
<dbReference type="OrthoDB" id="8659436at2"/>
<keyword evidence="5" id="KW-0678">Repressor</keyword>
<sequence length="134" mass="14775">MTSTPQRRTRQGATIAATLADLDEFKTAQDIHDLLRSRGEKIGLATVYRHLQSMTDAGEVDVIRTPDGQASYRGCGEATHDHHHHLICRQCGRTVELELDGIEDLLSRVAGEHGYSEVEHSIELRGLCPACSLV</sequence>
<evidence type="ECO:0000256" key="4">
    <source>
        <dbReference type="ARBA" id="ARBA00022490"/>
    </source>
</evidence>
<dbReference type="InterPro" id="IPR043135">
    <property type="entry name" value="Fur_C"/>
</dbReference>
<dbReference type="SUPFAM" id="SSF46785">
    <property type="entry name" value="Winged helix' DNA-binding domain"/>
    <property type="match status" value="1"/>
</dbReference>
<dbReference type="GO" id="GO:0000976">
    <property type="term" value="F:transcription cis-regulatory region binding"/>
    <property type="evidence" value="ECO:0007669"/>
    <property type="project" value="TreeGrafter"/>
</dbReference>
<dbReference type="GO" id="GO:0008270">
    <property type="term" value="F:zinc ion binding"/>
    <property type="evidence" value="ECO:0007669"/>
    <property type="project" value="TreeGrafter"/>
</dbReference>
<dbReference type="GO" id="GO:0005829">
    <property type="term" value="C:cytosol"/>
    <property type="evidence" value="ECO:0007669"/>
    <property type="project" value="TreeGrafter"/>
</dbReference>
<accession>A0A4V1Q7T0</accession>
<keyword evidence="7 11" id="KW-0862">Zinc</keyword>